<reference evidence="2 3" key="1">
    <citation type="journal article" date="2020" name="Biotechnol. Biofuels">
        <title>New insights from the biogas microbiome by comprehensive genome-resolved metagenomics of nearly 1600 species originating from multiple anaerobic digesters.</title>
        <authorList>
            <person name="Campanaro S."/>
            <person name="Treu L."/>
            <person name="Rodriguez-R L.M."/>
            <person name="Kovalovszki A."/>
            <person name="Ziels R.M."/>
            <person name="Maus I."/>
            <person name="Zhu X."/>
            <person name="Kougias P.G."/>
            <person name="Basile A."/>
            <person name="Luo G."/>
            <person name="Schluter A."/>
            <person name="Konstantinidis K.T."/>
            <person name="Angelidaki I."/>
        </authorList>
    </citation>
    <scope>NUCLEOTIDE SEQUENCE [LARGE SCALE GENOMIC DNA]</scope>
    <source>
        <strain evidence="2">AS27yjCOA_65</strain>
    </source>
</reference>
<protein>
    <submittedName>
        <fullName evidence="2">Prepilin-type N-terminal cleavage/methylation domain-containing protein</fullName>
    </submittedName>
</protein>
<dbReference type="Proteomes" id="UP000524246">
    <property type="component" value="Unassembled WGS sequence"/>
</dbReference>
<accession>A0A7X9IKU3</accession>
<proteinExistence type="predicted"/>
<organism evidence="2 3">
    <name type="scientific">SAR324 cluster bacterium</name>
    <dbReference type="NCBI Taxonomy" id="2024889"/>
    <lineage>
        <taxon>Bacteria</taxon>
        <taxon>Deltaproteobacteria</taxon>
        <taxon>SAR324 cluster</taxon>
    </lineage>
</organism>
<keyword evidence="1" id="KW-1133">Transmembrane helix</keyword>
<evidence type="ECO:0000256" key="1">
    <source>
        <dbReference type="SAM" id="Phobius"/>
    </source>
</evidence>
<evidence type="ECO:0000313" key="3">
    <source>
        <dbReference type="Proteomes" id="UP000524246"/>
    </source>
</evidence>
<keyword evidence="1" id="KW-0472">Membrane</keyword>
<dbReference type="EMBL" id="JAAZON010000593">
    <property type="protein sequence ID" value="NMC64060.1"/>
    <property type="molecule type" value="Genomic_DNA"/>
</dbReference>
<name>A0A7X9IKU3_9DELT</name>
<dbReference type="NCBIfam" id="TIGR02532">
    <property type="entry name" value="IV_pilin_GFxxxE"/>
    <property type="match status" value="1"/>
</dbReference>
<dbReference type="Pfam" id="PF07963">
    <property type="entry name" value="N_methyl"/>
    <property type="match status" value="1"/>
</dbReference>
<dbReference type="AlphaFoldDB" id="A0A7X9IKU3"/>
<dbReference type="InterPro" id="IPR012902">
    <property type="entry name" value="N_methyl_site"/>
</dbReference>
<evidence type="ECO:0000313" key="2">
    <source>
        <dbReference type="EMBL" id="NMC64060.1"/>
    </source>
</evidence>
<feature type="transmembrane region" description="Helical" evidence="1">
    <location>
        <begin position="31"/>
        <end position="52"/>
    </location>
</feature>
<keyword evidence="1" id="KW-0812">Transmembrane</keyword>
<sequence length="307" mass="34928">MRLIRPLFNFVRSHLICGSIRKEHGFTVIEMLVTSVLMLIISALTASTILFIKQAYKQDSARKQSNQSLRGTLDILGSDLRVAGQNLPIAFPAFELIDGGEGPDELVVRRNLLDEVLKVCEKIQANTSEPHISFSKDLTTAGCVFSDNTHNYDAWRTYRLSHGGSCRAYVLNMASGLGEFFTYTGEDLTGYKYRIWTDKTKWKNTYNINDSAVYLLEEWRYRIRNGVLEVISGEDENTAFNVMLDAKDFQVTVHMNDDSILESFDSDNNWGDVLFLEVEITTTQQISGQNKLRSLKSRFFPRNALSF</sequence>
<comment type="caution">
    <text evidence="2">The sequence shown here is derived from an EMBL/GenBank/DDBJ whole genome shotgun (WGS) entry which is preliminary data.</text>
</comment>
<gene>
    <name evidence="2" type="ORF">GYA55_12930</name>
</gene>